<dbReference type="RefSeq" id="WP_194140132.1">
    <property type="nucleotide sequence ID" value="NZ_PRDM01000004.1"/>
</dbReference>
<reference evidence="1 2" key="1">
    <citation type="submission" date="2018-07" db="EMBL/GenBank/DDBJ databases">
        <title>Genome assembly of strain KB82.</title>
        <authorList>
            <person name="Kukolya J."/>
            <person name="Horvath B."/>
            <person name="Nagy I."/>
            <person name="Toth A."/>
        </authorList>
    </citation>
    <scope>NUCLEOTIDE SEQUENCE [LARGE SCALE GENOMIC DNA]</scope>
    <source>
        <strain evidence="1 2">Kb82</strain>
    </source>
</reference>
<gene>
    <name evidence="1" type="ORF">C4F50_18735</name>
</gene>
<evidence type="ECO:0000313" key="2">
    <source>
        <dbReference type="Proteomes" id="UP000640614"/>
    </source>
</evidence>
<accession>A0ABR9TNK8</accession>
<name>A0ABR9TNK8_9FLAO</name>
<comment type="caution">
    <text evidence="1">The sequence shown here is derived from an EMBL/GenBank/DDBJ whole genome shotgun (WGS) entry which is preliminary data.</text>
</comment>
<dbReference type="Gene3D" id="3.30.565.10">
    <property type="entry name" value="Histidine kinase-like ATPase, C-terminal domain"/>
    <property type="match status" value="1"/>
</dbReference>
<dbReference type="SUPFAM" id="SSF55874">
    <property type="entry name" value="ATPase domain of HSP90 chaperone/DNA topoisomerase II/histidine kinase"/>
    <property type="match status" value="1"/>
</dbReference>
<evidence type="ECO:0000313" key="1">
    <source>
        <dbReference type="EMBL" id="MBE8726960.1"/>
    </source>
</evidence>
<keyword evidence="1" id="KW-0067">ATP-binding</keyword>
<dbReference type="Proteomes" id="UP000640614">
    <property type="component" value="Unassembled WGS sequence"/>
</dbReference>
<keyword evidence="2" id="KW-1185">Reference proteome</keyword>
<protein>
    <submittedName>
        <fullName evidence="1">ATP-binding protein</fullName>
    </submittedName>
</protein>
<dbReference type="EMBL" id="PRDM01000004">
    <property type="protein sequence ID" value="MBE8726960.1"/>
    <property type="molecule type" value="Genomic_DNA"/>
</dbReference>
<organism evidence="1 2">
    <name type="scientific">Flavobacterium hungaricum</name>
    <dbReference type="NCBI Taxonomy" id="2082725"/>
    <lineage>
        <taxon>Bacteria</taxon>
        <taxon>Pseudomonadati</taxon>
        <taxon>Bacteroidota</taxon>
        <taxon>Flavobacteriia</taxon>
        <taxon>Flavobacteriales</taxon>
        <taxon>Flavobacteriaceae</taxon>
        <taxon>Flavobacterium</taxon>
    </lineage>
</organism>
<sequence>MTITIPNDIRSEFEGYNYIITWINKYKNVKNTEIIFDFGRVTFLEANLCALIGTIFEMLESNNNIISIINIQPQVETILRKNEFLLPFGFNKITDYNDTVLRYRKFTPTDDLGFNNYIHNELLNKRQFPSHSEKLGKEITRNIFEIYENARTHGQCDYIHSCGQFYPNKLNKPLYFTIVDKGVNIKQNVSAFFNQDIDAANAIEWAMKKGNTTKSGDTSGGLGLAVIFEFIKHNKGKIQIISSNGFYEYKNENTTKRKLTTIFEGTIVNIKFNLNDSNYYSLVNEEEDFENIF</sequence>
<dbReference type="GO" id="GO:0005524">
    <property type="term" value="F:ATP binding"/>
    <property type="evidence" value="ECO:0007669"/>
    <property type="project" value="UniProtKB-KW"/>
</dbReference>
<dbReference type="InterPro" id="IPR036890">
    <property type="entry name" value="HATPase_C_sf"/>
</dbReference>
<keyword evidence="1" id="KW-0547">Nucleotide-binding</keyword>
<proteinExistence type="predicted"/>